<evidence type="ECO:0000313" key="2">
    <source>
        <dbReference type="EMBL" id="GEU42444.1"/>
    </source>
</evidence>
<comment type="caution">
    <text evidence="2">The sequence shown here is derived from an EMBL/GenBank/DDBJ whole genome shotgun (WGS) entry which is preliminary data.</text>
</comment>
<evidence type="ECO:0008006" key="3">
    <source>
        <dbReference type="Google" id="ProtNLM"/>
    </source>
</evidence>
<name>A0A6L2K3J9_TANCI</name>
<dbReference type="AlphaFoldDB" id="A0A6L2K3J9"/>
<dbReference type="EMBL" id="BKCJ010001569">
    <property type="protein sequence ID" value="GEU42444.1"/>
    <property type="molecule type" value="Genomic_DNA"/>
</dbReference>
<evidence type="ECO:0000256" key="1">
    <source>
        <dbReference type="SAM" id="MobiDB-lite"/>
    </source>
</evidence>
<feature type="region of interest" description="Disordered" evidence="1">
    <location>
        <begin position="49"/>
        <end position="69"/>
    </location>
</feature>
<reference evidence="2" key="1">
    <citation type="journal article" date="2019" name="Sci. Rep.">
        <title>Draft genome of Tanacetum cinerariifolium, the natural source of mosquito coil.</title>
        <authorList>
            <person name="Yamashiro T."/>
            <person name="Shiraishi A."/>
            <person name="Satake H."/>
            <person name="Nakayama K."/>
        </authorList>
    </citation>
    <scope>NUCLEOTIDE SEQUENCE</scope>
</reference>
<gene>
    <name evidence="2" type="ORF">Tci_014422</name>
</gene>
<accession>A0A6L2K3J9</accession>
<protein>
    <recommendedName>
        <fullName evidence="3">Transposase (Putative), gypsy type</fullName>
    </recommendedName>
</protein>
<sequence length="487" mass="52608">MAPEESGDSIEKLFDDADQEHVVEKSDDVLEETIAKDASKVVAEKARKKRKRKVVRDASGSTYPPKKLRDDHQSLLFNTSGKSLAALRGMVPNGYAIPSGATEPLIAAFVAPVSDAGPLDSVLGPNFRTLTVSITTTVDADVADGSKDKVVSKYFKNIGDSTSAGGVNTDAAIISRLKKTSTSSDSFHASESFDTKTMHCVYIPTWKVTNDSTLDDPYVCCDLMDHLAPPALFAQLRPCIMISFILNSMLVLHDKFVLGRSQLSIMETADATKSIKLRDLKEDNFALKGEISALSERATTLESVTTSKEAELASLSFQVTKLTAGIQDGLKVGIDHGKVSRDLSVVEAYDPSAEEKYVDAVNTLGAVDFSLLSELESKKESSIVDLMDSLHLEGALAEIPKAEDILLSPEQLMLPIYRPEDNVVFAKTSLSFSLKIAPITTLLTTFASSAVIPPSLVVTDQVLDAETHSKDPPSITFKKEELSTSPE</sequence>
<proteinExistence type="predicted"/>
<feature type="region of interest" description="Disordered" evidence="1">
    <location>
        <begin position="467"/>
        <end position="487"/>
    </location>
</feature>
<organism evidence="2">
    <name type="scientific">Tanacetum cinerariifolium</name>
    <name type="common">Dalmatian daisy</name>
    <name type="synonym">Chrysanthemum cinerariifolium</name>
    <dbReference type="NCBI Taxonomy" id="118510"/>
    <lineage>
        <taxon>Eukaryota</taxon>
        <taxon>Viridiplantae</taxon>
        <taxon>Streptophyta</taxon>
        <taxon>Embryophyta</taxon>
        <taxon>Tracheophyta</taxon>
        <taxon>Spermatophyta</taxon>
        <taxon>Magnoliopsida</taxon>
        <taxon>eudicotyledons</taxon>
        <taxon>Gunneridae</taxon>
        <taxon>Pentapetalae</taxon>
        <taxon>asterids</taxon>
        <taxon>campanulids</taxon>
        <taxon>Asterales</taxon>
        <taxon>Asteraceae</taxon>
        <taxon>Asteroideae</taxon>
        <taxon>Anthemideae</taxon>
        <taxon>Anthemidinae</taxon>
        <taxon>Tanacetum</taxon>
    </lineage>
</organism>